<evidence type="ECO:0000256" key="1">
    <source>
        <dbReference type="SAM" id="SignalP"/>
    </source>
</evidence>
<comment type="caution">
    <text evidence="4">The sequence shown here is derived from an EMBL/GenBank/DDBJ whole genome shotgun (WGS) entry which is preliminary data.</text>
</comment>
<feature type="chain" id="PRO_5030668004" evidence="1">
    <location>
        <begin position="18"/>
        <end position="814"/>
    </location>
</feature>
<evidence type="ECO:0000313" key="6">
    <source>
        <dbReference type="Proteomes" id="UP000619376"/>
    </source>
</evidence>
<accession>A0A7W8KHC5</accession>
<reference evidence="4 5" key="3">
    <citation type="submission" date="2020-08" db="EMBL/GenBank/DDBJ databases">
        <title>Genomic Encyclopedia of Type Strains, Phase IV (KMG-IV): sequencing the most valuable type-strain genomes for metagenomic binning, comparative biology and taxonomic classification.</title>
        <authorList>
            <person name="Goeker M."/>
        </authorList>
    </citation>
    <scope>NUCLEOTIDE SEQUENCE [LARGE SCALE GENOMIC DNA]</scope>
    <source>
        <strain evidence="4 5">DSM 27521</strain>
    </source>
</reference>
<dbReference type="Pfam" id="PF13424">
    <property type="entry name" value="TPR_12"/>
    <property type="match status" value="1"/>
</dbReference>
<sequence>MWTLAVTALLWSAPAAAQVPSTQGGVTATVPAAADEALEAQGLSLLERSDLTGALSAFQAALPLREARLGPDAAGLGALLERVGETQYHLGRTAEALVTFQRVLAAAERRDGAASPAAAVALATVGLVLLDTGDLIQAQSTLGAALARLDALNPAGTLDTGVVLFGLGRLAVRQGDDLRALTSLLRALPLYEAAHGPGAPETAALQETLGLAELRLRLTLPARQHLVAALDTVQRRYGPDAPATGRLAAALAVAYTDSPPGTQDYGQAMTYHRLFTRAFFASQQAAFRTLDSAGKVQFNAQAREQFTRYFEAVFIERMVDEAASRPLVREAFDSWLSFKGSASALENGLSALLSRADAPLRAQVQTYLDLRGELATLSTAPPLTVQDAARTAARLGDLHARIAALESALSGQLGRFQDTLLPGRVTLDDLQAVLRPGEVYLDYVWTDTNVFAYALTWDGRFEVQWLPLMGKLAATYEELRRGAEAGQSLDALRPQATFLYDMLIRPLAGTFQGATSVIVSPDGPLNFLPFELLSDGQQPLLELYALRYVPSGRDLLRLRRRPPATGAGPAAVFGNPAYWAAPAVQMPAPPATGARSATTPAAPTEPAATLSEVLRGTVFAALPGTETEARTVATLLGRDTRVYLNAAASDGNLFALTSPRVLHIGTHGFFLQDAWERQALPDPMLRTGLALAGAQTAVSEGDSEGLLTGLELAGLHLEATDLVVLSACDTGLGDAVAGEGVAGLNQAFLSAGARHIVLSQWKVPDAETAQLMAAFYAEYARGTEAAEALRDAKLTLRRRGLPPRDWAAFLLSGG</sequence>
<dbReference type="EMBL" id="BNAJ01000004">
    <property type="protein sequence ID" value="GHF43225.1"/>
    <property type="molecule type" value="Genomic_DNA"/>
</dbReference>
<gene>
    <name evidence="3" type="ORF">GCM10017781_19570</name>
    <name evidence="4" type="ORF">HNQ07_002008</name>
</gene>
<dbReference type="PANTHER" id="PTHR10098">
    <property type="entry name" value="RAPSYN-RELATED"/>
    <property type="match status" value="1"/>
</dbReference>
<dbReference type="Gene3D" id="1.25.40.10">
    <property type="entry name" value="Tetratricopeptide repeat domain"/>
    <property type="match status" value="2"/>
</dbReference>
<evidence type="ECO:0000259" key="2">
    <source>
        <dbReference type="Pfam" id="PF12770"/>
    </source>
</evidence>
<dbReference type="SUPFAM" id="SSF48452">
    <property type="entry name" value="TPR-like"/>
    <property type="match status" value="1"/>
</dbReference>
<dbReference type="InterPro" id="IPR011990">
    <property type="entry name" value="TPR-like_helical_dom_sf"/>
</dbReference>
<dbReference type="RefSeq" id="WP_184111236.1">
    <property type="nucleotide sequence ID" value="NZ_BNAJ01000004.1"/>
</dbReference>
<feature type="signal peptide" evidence="1">
    <location>
        <begin position="1"/>
        <end position="17"/>
    </location>
</feature>
<dbReference type="Pfam" id="PF12770">
    <property type="entry name" value="CHAT"/>
    <property type="match status" value="1"/>
</dbReference>
<dbReference type="Proteomes" id="UP000619376">
    <property type="component" value="Unassembled WGS sequence"/>
</dbReference>
<evidence type="ECO:0000313" key="4">
    <source>
        <dbReference type="EMBL" id="MBB5376544.1"/>
    </source>
</evidence>
<dbReference type="EMBL" id="JACHFK010000004">
    <property type="protein sequence ID" value="MBB5376544.1"/>
    <property type="molecule type" value="Genomic_DNA"/>
</dbReference>
<reference evidence="3" key="1">
    <citation type="journal article" date="2014" name="Int. J. Syst. Evol. Microbiol.">
        <title>Complete genome of a new Firmicutes species belonging to the dominant human colonic microbiota ('Ruminococcus bicirculans') reveals two chromosomes and a selective capacity to utilize plant glucans.</title>
        <authorList>
            <consortium name="NISC Comparative Sequencing Program"/>
            <person name="Wegmann U."/>
            <person name="Louis P."/>
            <person name="Goesmann A."/>
            <person name="Henrissat B."/>
            <person name="Duncan S.H."/>
            <person name="Flint H.J."/>
        </authorList>
    </citation>
    <scope>NUCLEOTIDE SEQUENCE</scope>
    <source>
        <strain evidence="3">CGMCC 1.18437</strain>
    </source>
</reference>
<dbReference type="AlphaFoldDB" id="A0A7W8KHC5"/>
<dbReference type="PANTHER" id="PTHR10098:SF108">
    <property type="entry name" value="TETRATRICOPEPTIDE REPEAT PROTEIN 28"/>
    <property type="match status" value="1"/>
</dbReference>
<evidence type="ECO:0000313" key="3">
    <source>
        <dbReference type="EMBL" id="GHF43225.1"/>
    </source>
</evidence>
<dbReference type="Proteomes" id="UP000539473">
    <property type="component" value="Unassembled WGS sequence"/>
</dbReference>
<reference evidence="6" key="2">
    <citation type="journal article" date="2019" name="Int. J. Syst. Evol. Microbiol.">
        <title>The Global Catalogue of Microorganisms (GCM) 10K type strain sequencing project: providing services to taxonomists for standard genome sequencing and annotation.</title>
        <authorList>
            <consortium name="The Broad Institute Genomics Platform"/>
            <consortium name="The Broad Institute Genome Sequencing Center for Infectious Disease"/>
            <person name="Wu L."/>
            <person name="Ma J."/>
        </authorList>
    </citation>
    <scope>NUCLEOTIDE SEQUENCE [LARGE SCALE GENOMIC DNA]</scope>
    <source>
        <strain evidence="6">CGMCC 1.18437</strain>
    </source>
</reference>
<reference evidence="3" key="4">
    <citation type="submission" date="2024-05" db="EMBL/GenBank/DDBJ databases">
        <authorList>
            <person name="Sun Q."/>
            <person name="Zhou Y."/>
        </authorList>
    </citation>
    <scope>NUCLEOTIDE SEQUENCE</scope>
    <source>
        <strain evidence="3">CGMCC 1.18437</strain>
    </source>
</reference>
<evidence type="ECO:0000313" key="5">
    <source>
        <dbReference type="Proteomes" id="UP000539473"/>
    </source>
</evidence>
<name>A0A7W8KHC5_9DEIO</name>
<dbReference type="InterPro" id="IPR024983">
    <property type="entry name" value="CHAT_dom"/>
</dbReference>
<organism evidence="4 5">
    <name type="scientific">Deinococcus metalli</name>
    <dbReference type="NCBI Taxonomy" id="1141878"/>
    <lineage>
        <taxon>Bacteria</taxon>
        <taxon>Thermotogati</taxon>
        <taxon>Deinococcota</taxon>
        <taxon>Deinococci</taxon>
        <taxon>Deinococcales</taxon>
        <taxon>Deinococcaceae</taxon>
        <taxon>Deinococcus</taxon>
    </lineage>
</organism>
<keyword evidence="1" id="KW-0732">Signal</keyword>
<feature type="domain" description="CHAT" evidence="2">
    <location>
        <begin position="495"/>
        <end position="813"/>
    </location>
</feature>
<keyword evidence="6" id="KW-1185">Reference proteome</keyword>
<protein>
    <submittedName>
        <fullName evidence="4">CHAT domain-containing protein/tetratricopeptide (TPR) repeat protein</fullName>
    </submittedName>
</protein>
<proteinExistence type="predicted"/>